<dbReference type="EMBL" id="JACPUR010000030">
    <property type="protein sequence ID" value="MBI3128490.1"/>
    <property type="molecule type" value="Genomic_DNA"/>
</dbReference>
<organism evidence="2 3">
    <name type="scientific">Tectimicrobiota bacterium</name>
    <dbReference type="NCBI Taxonomy" id="2528274"/>
    <lineage>
        <taxon>Bacteria</taxon>
        <taxon>Pseudomonadati</taxon>
        <taxon>Nitrospinota/Tectimicrobiota group</taxon>
        <taxon>Candidatus Tectimicrobiota</taxon>
    </lineage>
</organism>
<sequence length="309" mass="32734">MPLFPSPSIEQELEAIRADRRSGAARLAERALELLGLASAPSPGESPGALLPRVASLARRIRGLRPSMAAPGNWATAFLLDLRERLASSPDPPDAGRAAAEALLARLRGHPARVAGAAKAILEGRRALLTLSHSSTVEAVLLQAALADCLVIVAESRPLLEGRALIRRLLEAGRPVRLVTDAQIALAMREADLLLLGADTLCRDGAAVNKTGSHPAALAADAMGKPCAVLADTFKVSGELSSGDIPLEEGGGEEVWEEAPGLCRNVYFEPVPAGLITFYVTEKGVLSHREIREEAGRWRRLAEEAERIG</sequence>
<accession>A0A932HZB5</accession>
<reference evidence="2" key="1">
    <citation type="submission" date="2020-07" db="EMBL/GenBank/DDBJ databases">
        <title>Huge and variable diversity of episymbiotic CPR bacteria and DPANN archaea in groundwater ecosystems.</title>
        <authorList>
            <person name="He C.Y."/>
            <person name="Keren R."/>
            <person name="Whittaker M."/>
            <person name="Farag I.F."/>
            <person name="Doudna J."/>
            <person name="Cate J.H.D."/>
            <person name="Banfield J.F."/>
        </authorList>
    </citation>
    <scope>NUCLEOTIDE SEQUENCE</scope>
    <source>
        <strain evidence="2">NC_groundwater_763_Ag_S-0.2um_68_21</strain>
    </source>
</reference>
<gene>
    <name evidence="2" type="ORF">HYZ11_12865</name>
</gene>
<protein>
    <recommendedName>
        <fullName evidence="4">Translation initiation factor eIF-2B</fullName>
    </recommendedName>
</protein>
<evidence type="ECO:0000313" key="2">
    <source>
        <dbReference type="EMBL" id="MBI3128490.1"/>
    </source>
</evidence>
<dbReference type="PANTHER" id="PTHR43475:SF3">
    <property type="entry name" value="TRANSLATION INITIATION FACTOR EIF-2B SUBUNIT FAMILY PROTEIN (AFU_ORTHOLOGUE AFUA_2G14290)"/>
    <property type="match status" value="1"/>
</dbReference>
<dbReference type="Gene3D" id="3.40.50.10470">
    <property type="entry name" value="Translation initiation factor eif-2b, domain 2"/>
    <property type="match status" value="1"/>
</dbReference>
<evidence type="ECO:0008006" key="4">
    <source>
        <dbReference type="Google" id="ProtNLM"/>
    </source>
</evidence>
<dbReference type="InterPro" id="IPR042529">
    <property type="entry name" value="IF_2B-like_C"/>
</dbReference>
<dbReference type="PANTHER" id="PTHR43475">
    <property type="entry name" value="METHYLTHIORIBOSE-1-PHOSPHATE ISOMERASE"/>
    <property type="match status" value="1"/>
</dbReference>
<comment type="similarity">
    <text evidence="1">Belongs to the eIF-2B alpha/beta/delta subunits family.</text>
</comment>
<evidence type="ECO:0000256" key="1">
    <source>
        <dbReference type="RuleBase" id="RU003814"/>
    </source>
</evidence>
<dbReference type="GO" id="GO:0046523">
    <property type="term" value="F:S-methyl-5-thioribose-1-phosphate isomerase activity"/>
    <property type="evidence" value="ECO:0007669"/>
    <property type="project" value="TreeGrafter"/>
</dbReference>
<dbReference type="Proteomes" id="UP000782312">
    <property type="component" value="Unassembled WGS sequence"/>
</dbReference>
<proteinExistence type="inferred from homology"/>
<dbReference type="GO" id="GO:0019509">
    <property type="term" value="P:L-methionine salvage from methylthioadenosine"/>
    <property type="evidence" value="ECO:0007669"/>
    <property type="project" value="TreeGrafter"/>
</dbReference>
<name>A0A932HZB5_UNCTE</name>
<dbReference type="SUPFAM" id="SSF100950">
    <property type="entry name" value="NagB/RpiA/CoA transferase-like"/>
    <property type="match status" value="1"/>
</dbReference>
<dbReference type="Pfam" id="PF01008">
    <property type="entry name" value="IF-2B"/>
    <property type="match status" value="1"/>
</dbReference>
<dbReference type="InterPro" id="IPR000649">
    <property type="entry name" value="IF-2B-related"/>
</dbReference>
<dbReference type="InterPro" id="IPR037171">
    <property type="entry name" value="NagB/RpiA_transferase-like"/>
</dbReference>
<dbReference type="AlphaFoldDB" id="A0A932HZB5"/>
<evidence type="ECO:0000313" key="3">
    <source>
        <dbReference type="Proteomes" id="UP000782312"/>
    </source>
</evidence>
<comment type="caution">
    <text evidence="2">The sequence shown here is derived from an EMBL/GenBank/DDBJ whole genome shotgun (WGS) entry which is preliminary data.</text>
</comment>